<dbReference type="SUPFAM" id="SSF56281">
    <property type="entry name" value="Metallo-hydrolase/oxidoreductase"/>
    <property type="match status" value="1"/>
</dbReference>
<dbReference type="Proteomes" id="UP001595803">
    <property type="component" value="Unassembled WGS sequence"/>
</dbReference>
<dbReference type="PANTHER" id="PTHR42951:SF9">
    <property type="entry name" value="METAL-DEPENDENT HYDROLASE"/>
    <property type="match status" value="1"/>
</dbReference>
<sequence>MRPPIRLAQFGLINAYLVPEADGITLIDAGMSGMERRVLSTVKRLGLPLKRVALTHAHDDHIGAIDALKAAVPELELLVGENDAALLAGRGVKTTPTRVLRGGDRVGSLTVFDTPGHSAGHVAYLDGRDGTLYSGDTFVNVPNLHVASVLNTVFPLPTLGTYDLDQTTVSARAMLDIPIRFLATGHGRVVEDPLPAMRRAVADAESGREPGAVARAVARAVGRMTGMGSAAGVAGKNAVLGTPRD</sequence>
<accession>A0ABV7ZF52</accession>
<dbReference type="InterPro" id="IPR001279">
    <property type="entry name" value="Metallo-B-lactamas"/>
</dbReference>
<feature type="domain" description="Metallo-beta-lactamase" evidence="1">
    <location>
        <begin position="12"/>
        <end position="186"/>
    </location>
</feature>
<reference evidence="3" key="1">
    <citation type="journal article" date="2019" name="Int. J. Syst. Evol. Microbiol.">
        <title>The Global Catalogue of Microorganisms (GCM) 10K type strain sequencing project: providing services to taxonomists for standard genome sequencing and annotation.</title>
        <authorList>
            <consortium name="The Broad Institute Genomics Platform"/>
            <consortium name="The Broad Institute Genome Sequencing Center for Infectious Disease"/>
            <person name="Wu L."/>
            <person name="Ma J."/>
        </authorList>
    </citation>
    <scope>NUCLEOTIDE SEQUENCE [LARGE SCALE GENOMIC DNA]</scope>
    <source>
        <strain evidence="3">CCTCC AB 2017081</strain>
    </source>
</reference>
<name>A0ABV7ZF52_9DEIO</name>
<proteinExistence type="predicted"/>
<comment type="caution">
    <text evidence="2">The sequence shown here is derived from an EMBL/GenBank/DDBJ whole genome shotgun (WGS) entry which is preliminary data.</text>
</comment>
<dbReference type="SMART" id="SM00849">
    <property type="entry name" value="Lactamase_B"/>
    <property type="match status" value="1"/>
</dbReference>
<keyword evidence="3" id="KW-1185">Reference proteome</keyword>
<dbReference type="Pfam" id="PF00753">
    <property type="entry name" value="Lactamase_B"/>
    <property type="match status" value="1"/>
</dbReference>
<dbReference type="InterPro" id="IPR036866">
    <property type="entry name" value="RibonucZ/Hydroxyglut_hydro"/>
</dbReference>
<gene>
    <name evidence="2" type="ORF">ACFOSB_19405</name>
</gene>
<protein>
    <submittedName>
        <fullName evidence="2">MBL fold metallo-hydrolase</fullName>
    </submittedName>
</protein>
<dbReference type="RefSeq" id="WP_322472055.1">
    <property type="nucleotide sequence ID" value="NZ_JBHRZG010000024.1"/>
</dbReference>
<evidence type="ECO:0000259" key="1">
    <source>
        <dbReference type="SMART" id="SM00849"/>
    </source>
</evidence>
<evidence type="ECO:0000313" key="3">
    <source>
        <dbReference type="Proteomes" id="UP001595803"/>
    </source>
</evidence>
<dbReference type="InterPro" id="IPR050855">
    <property type="entry name" value="NDM-1-like"/>
</dbReference>
<dbReference type="Gene3D" id="3.60.15.10">
    <property type="entry name" value="Ribonuclease Z/Hydroxyacylglutathione hydrolase-like"/>
    <property type="match status" value="1"/>
</dbReference>
<organism evidence="2 3">
    <name type="scientific">Deinococcus rufus</name>
    <dbReference type="NCBI Taxonomy" id="2136097"/>
    <lineage>
        <taxon>Bacteria</taxon>
        <taxon>Thermotogati</taxon>
        <taxon>Deinococcota</taxon>
        <taxon>Deinococci</taxon>
        <taxon>Deinococcales</taxon>
        <taxon>Deinococcaceae</taxon>
        <taxon>Deinococcus</taxon>
    </lineage>
</organism>
<evidence type="ECO:0000313" key="2">
    <source>
        <dbReference type="EMBL" id="MFC3835033.1"/>
    </source>
</evidence>
<dbReference type="EMBL" id="JBHRZG010000024">
    <property type="protein sequence ID" value="MFC3835033.1"/>
    <property type="molecule type" value="Genomic_DNA"/>
</dbReference>
<dbReference type="PANTHER" id="PTHR42951">
    <property type="entry name" value="METALLO-BETA-LACTAMASE DOMAIN-CONTAINING"/>
    <property type="match status" value="1"/>
</dbReference>